<keyword evidence="11" id="KW-1185">Reference proteome</keyword>
<protein>
    <recommendedName>
        <fullName evidence="9">C2H2-type domain-containing protein</fullName>
    </recommendedName>
</protein>
<evidence type="ECO:0000256" key="8">
    <source>
        <dbReference type="SAM" id="MobiDB-lite"/>
    </source>
</evidence>
<feature type="domain" description="C2H2-type" evidence="9">
    <location>
        <begin position="577"/>
        <end position="604"/>
    </location>
</feature>
<keyword evidence="3" id="KW-0677">Repeat</keyword>
<feature type="compositionally biased region" description="Polar residues" evidence="8">
    <location>
        <begin position="136"/>
        <end position="149"/>
    </location>
</feature>
<feature type="domain" description="C2H2-type" evidence="9">
    <location>
        <begin position="379"/>
        <end position="407"/>
    </location>
</feature>
<dbReference type="PROSITE" id="PS00028">
    <property type="entry name" value="ZINC_FINGER_C2H2_1"/>
    <property type="match status" value="2"/>
</dbReference>
<feature type="region of interest" description="Disordered" evidence="8">
    <location>
        <begin position="60"/>
        <end position="317"/>
    </location>
</feature>
<dbReference type="SUPFAM" id="SSF57667">
    <property type="entry name" value="beta-beta-alpha zinc fingers"/>
    <property type="match status" value="7"/>
</dbReference>
<comment type="subcellular location">
    <subcellularLocation>
        <location evidence="1">Nucleus</location>
    </subcellularLocation>
</comment>
<reference evidence="10 11" key="1">
    <citation type="submission" date="2023-09" db="EMBL/GenBank/DDBJ databases">
        <title>Nesidiocoris tenuis whole genome shotgun sequence.</title>
        <authorList>
            <person name="Shibata T."/>
            <person name="Shimoda M."/>
            <person name="Kobayashi T."/>
            <person name="Uehara T."/>
        </authorList>
    </citation>
    <scope>NUCLEOTIDE SEQUENCE [LARGE SCALE GENOMIC DNA]</scope>
    <source>
        <strain evidence="10 11">Japan</strain>
    </source>
</reference>
<gene>
    <name evidence="10" type="ORF">NTJ_02058</name>
</gene>
<dbReference type="PANTHER" id="PTHR24381">
    <property type="entry name" value="ZINC FINGER PROTEIN"/>
    <property type="match status" value="1"/>
</dbReference>
<proteinExistence type="predicted"/>
<feature type="compositionally biased region" description="Polar residues" evidence="8">
    <location>
        <begin position="156"/>
        <end position="167"/>
    </location>
</feature>
<evidence type="ECO:0000256" key="5">
    <source>
        <dbReference type="ARBA" id="ARBA00022833"/>
    </source>
</evidence>
<organism evidence="10 11">
    <name type="scientific">Nesidiocoris tenuis</name>
    <dbReference type="NCBI Taxonomy" id="355587"/>
    <lineage>
        <taxon>Eukaryota</taxon>
        <taxon>Metazoa</taxon>
        <taxon>Ecdysozoa</taxon>
        <taxon>Arthropoda</taxon>
        <taxon>Hexapoda</taxon>
        <taxon>Insecta</taxon>
        <taxon>Pterygota</taxon>
        <taxon>Neoptera</taxon>
        <taxon>Paraneoptera</taxon>
        <taxon>Hemiptera</taxon>
        <taxon>Heteroptera</taxon>
        <taxon>Panheteroptera</taxon>
        <taxon>Cimicomorpha</taxon>
        <taxon>Miridae</taxon>
        <taxon>Dicyphina</taxon>
        <taxon>Nesidiocoris</taxon>
    </lineage>
</organism>
<dbReference type="InterPro" id="IPR036236">
    <property type="entry name" value="Znf_C2H2_sf"/>
</dbReference>
<dbReference type="Gene3D" id="3.30.160.60">
    <property type="entry name" value="Classic Zinc Finger"/>
    <property type="match status" value="9"/>
</dbReference>
<evidence type="ECO:0000313" key="11">
    <source>
        <dbReference type="Proteomes" id="UP001307889"/>
    </source>
</evidence>
<evidence type="ECO:0000256" key="1">
    <source>
        <dbReference type="ARBA" id="ARBA00004123"/>
    </source>
</evidence>
<feature type="compositionally biased region" description="Acidic residues" evidence="8">
    <location>
        <begin position="109"/>
        <end position="125"/>
    </location>
</feature>
<feature type="domain" description="C2H2-type" evidence="9">
    <location>
        <begin position="549"/>
        <end position="576"/>
    </location>
</feature>
<dbReference type="InterPro" id="IPR013087">
    <property type="entry name" value="Znf_C2H2_type"/>
</dbReference>
<feature type="domain" description="C2H2-type" evidence="9">
    <location>
        <begin position="665"/>
        <end position="687"/>
    </location>
</feature>
<dbReference type="Proteomes" id="UP001307889">
    <property type="component" value="Chromosome 1"/>
</dbReference>
<feature type="domain" description="C2H2-type" evidence="9">
    <location>
        <begin position="521"/>
        <end position="548"/>
    </location>
</feature>
<evidence type="ECO:0000256" key="6">
    <source>
        <dbReference type="ARBA" id="ARBA00023242"/>
    </source>
</evidence>
<dbReference type="EMBL" id="AP028909">
    <property type="protein sequence ID" value="BES89251.1"/>
    <property type="molecule type" value="Genomic_DNA"/>
</dbReference>
<feature type="domain" description="C2H2-type" evidence="9">
    <location>
        <begin position="492"/>
        <end position="520"/>
    </location>
</feature>
<feature type="domain" description="C2H2-type" evidence="9">
    <location>
        <begin position="607"/>
        <end position="635"/>
    </location>
</feature>
<evidence type="ECO:0000256" key="4">
    <source>
        <dbReference type="ARBA" id="ARBA00022771"/>
    </source>
</evidence>
<evidence type="ECO:0000256" key="3">
    <source>
        <dbReference type="ARBA" id="ARBA00022737"/>
    </source>
</evidence>
<dbReference type="PANTHER" id="PTHR24381:SF393">
    <property type="entry name" value="CHROMATIN-LINKED ADAPTOR FOR MSL PROTEINS, ISOFORM B"/>
    <property type="match status" value="1"/>
</dbReference>
<keyword evidence="6" id="KW-0539">Nucleus</keyword>
<name>A0ABN7AEF5_9HEMI</name>
<feature type="domain" description="C2H2-type" evidence="9">
    <location>
        <begin position="436"/>
        <end position="463"/>
    </location>
</feature>
<evidence type="ECO:0000313" key="10">
    <source>
        <dbReference type="EMBL" id="BES89251.1"/>
    </source>
</evidence>
<sequence>MLPVAHFLLTTAGREASTAQKMEEALLEEAVDDVESGDLNLPVAGSESEKSTLNHYEKRKSDFIQLDDNPASKKAKTSGVEVEFIFEGDADSLPSDEDAPISDDNVSFDGDEDERNEEEVNDDPENSGVPAADANPQKQEPSPKSATSPSKEKTQGAENESQPSTSDDLGRQKRMRKKKNFGDDMIQELLDEDIDSVPAIKVEPALEDGEHTAKKRVRNKKADQTGQKDDDDPTSLMDDIDEEYIMGTLQHDDFDVDDDDSSLDPTFSVKQEKVDSAEDDDDITFEPISKPKRGGKGANKDSLWTPPGMKTKRRKKARGGKTVCDECGHKALCNSALQKHIMRKHTGEKPLACDLCSYRCIDLTVLRKHRANVHKEQPQECPLCGYKTNFNAVLRIHMNREHPGETPFHCDLCPYKCDMHNTLLKHARTHDDVKPYKCCHCSFRTAHPNSLDNHIRLHTGEKPFKCKYCDYRAAHPTTLYRHTRVHTGEKPYKCELCPYTTSQSWGLSRHYWRHHSDEKPYHCDLCEYKTSTNIGLQDHIRTHTGEKPFLCPHCTYRTTSANNLRSHVKVHSGEKPFVCNECGYRAMRKFTIKKHMITHANSENREHRCPYCPVKAKNLTDLREHKRKFHSGEKRYECGLCPYKTTKNIRLQRHVLKQHSDSNGFVCNECGYKAKRVHAIKNHMKLHDKSYLPEYQQGVVTIVGEGLDFVGNESDGDSEQHYYGDPLMFDNEVSDEIIIKGVGEEEEEEVYIDEGEEVMEIADDNINAEEIEEYVVDEDEAIIAEEDDGTVLLVGNPTDSS</sequence>
<feature type="domain" description="C2H2-type" evidence="9">
    <location>
        <begin position="464"/>
        <end position="491"/>
    </location>
</feature>
<feature type="domain" description="C2H2-type" evidence="9">
    <location>
        <begin position="408"/>
        <end position="435"/>
    </location>
</feature>
<feature type="compositionally biased region" description="Acidic residues" evidence="8">
    <location>
        <begin position="185"/>
        <end position="195"/>
    </location>
</feature>
<feature type="compositionally biased region" description="Acidic residues" evidence="8">
    <location>
        <begin position="229"/>
        <end position="244"/>
    </location>
</feature>
<evidence type="ECO:0000259" key="9">
    <source>
        <dbReference type="PROSITE" id="PS50157"/>
    </source>
</evidence>
<keyword evidence="4 7" id="KW-0863">Zinc-finger</keyword>
<evidence type="ECO:0000256" key="2">
    <source>
        <dbReference type="ARBA" id="ARBA00022723"/>
    </source>
</evidence>
<evidence type="ECO:0000256" key="7">
    <source>
        <dbReference type="PROSITE-ProRule" id="PRU00042"/>
    </source>
</evidence>
<keyword evidence="2" id="KW-0479">Metal-binding</keyword>
<feature type="compositionally biased region" description="Acidic residues" evidence="8">
    <location>
        <begin position="84"/>
        <end position="101"/>
    </location>
</feature>
<accession>A0ABN7AEF5</accession>
<keyword evidence="5" id="KW-0862">Zinc</keyword>
<feature type="domain" description="C2H2-type" evidence="9">
    <location>
        <begin position="322"/>
        <end position="350"/>
    </location>
</feature>
<dbReference type="PROSITE" id="PS50157">
    <property type="entry name" value="ZINC_FINGER_C2H2_2"/>
    <property type="match status" value="11"/>
</dbReference>
<dbReference type="SMART" id="SM00355">
    <property type="entry name" value="ZnF_C2H2"/>
    <property type="match status" value="13"/>
</dbReference>